<dbReference type="GeneID" id="86958255"/>
<dbReference type="RefSeq" id="WP_053626406.1">
    <property type="nucleotide sequence ID" value="NZ_BMRU01000008.1"/>
</dbReference>
<dbReference type="PANTHER" id="PTHR43194">
    <property type="entry name" value="HYDROLASE ALPHA/BETA FOLD FAMILY"/>
    <property type="match status" value="1"/>
</dbReference>
<dbReference type="SUPFAM" id="SSF53474">
    <property type="entry name" value="alpha/beta-Hydrolases"/>
    <property type="match status" value="1"/>
</dbReference>
<evidence type="ECO:0000313" key="3">
    <source>
        <dbReference type="Proteomes" id="UP000660554"/>
    </source>
</evidence>
<reference evidence="3" key="1">
    <citation type="submission" date="2020-09" db="EMBL/GenBank/DDBJ databases">
        <title>Whole genome shotgun sequence of Streptomyces cinnamonensis NBRC 15873.</title>
        <authorList>
            <person name="Komaki H."/>
            <person name="Tamura T."/>
        </authorList>
    </citation>
    <scope>NUCLEOTIDE SEQUENCE [LARGE SCALE GENOMIC DNA]</scope>
    <source>
        <strain evidence="3">NBRC 15873</strain>
    </source>
</reference>
<name>A0ABQ3NQN4_STRVG</name>
<protein>
    <recommendedName>
        <fullName evidence="1">AB hydrolase-1 domain-containing protein</fullName>
    </recommendedName>
</protein>
<feature type="domain" description="AB hydrolase-1" evidence="1">
    <location>
        <begin position="16"/>
        <end position="219"/>
    </location>
</feature>
<dbReference type="PANTHER" id="PTHR43194:SF2">
    <property type="entry name" value="PEROXISOMAL MEMBRANE PROTEIN LPX1"/>
    <property type="match status" value="1"/>
</dbReference>
<dbReference type="InterPro" id="IPR050228">
    <property type="entry name" value="Carboxylesterase_BioH"/>
</dbReference>
<keyword evidence="3" id="KW-1185">Reference proteome</keyword>
<gene>
    <name evidence="2" type="ORF">Scinn_45340</name>
</gene>
<dbReference type="Pfam" id="PF12697">
    <property type="entry name" value="Abhydrolase_6"/>
    <property type="match status" value="1"/>
</dbReference>
<evidence type="ECO:0000313" key="2">
    <source>
        <dbReference type="EMBL" id="GHI15071.1"/>
    </source>
</evidence>
<dbReference type="InterPro" id="IPR000073">
    <property type="entry name" value="AB_hydrolase_1"/>
</dbReference>
<organism evidence="2 3">
    <name type="scientific">Streptomyces virginiae</name>
    <name type="common">Streptomyces cinnamonensis</name>
    <dbReference type="NCBI Taxonomy" id="1961"/>
    <lineage>
        <taxon>Bacteria</taxon>
        <taxon>Bacillati</taxon>
        <taxon>Actinomycetota</taxon>
        <taxon>Actinomycetes</taxon>
        <taxon>Kitasatosporales</taxon>
        <taxon>Streptomycetaceae</taxon>
        <taxon>Streptomyces</taxon>
    </lineage>
</organism>
<dbReference type="InterPro" id="IPR029058">
    <property type="entry name" value="AB_hydrolase_fold"/>
</dbReference>
<accession>A0ABQ3NQN4</accession>
<evidence type="ECO:0000259" key="1">
    <source>
        <dbReference type="Pfam" id="PF12697"/>
    </source>
</evidence>
<proteinExistence type="predicted"/>
<dbReference type="EMBL" id="BNDV01000010">
    <property type="protein sequence ID" value="GHI15071.1"/>
    <property type="molecule type" value="Genomic_DNA"/>
</dbReference>
<dbReference type="Gene3D" id="3.40.50.1820">
    <property type="entry name" value="alpha/beta hydrolase"/>
    <property type="match status" value="1"/>
</dbReference>
<sequence>MQLHTQSWGEGDRFALLIHGMMADHRTWRRVGPALADRGYHVIAVDLRGHGASGRGEYSPRHFADDVVETLPVGAELAVGHSLGGLTLSLAVDRLRPRRAVFSDPAWHLAAPVEGFGPELLARFKTATREEIRAMNPRWAEVDVDIELETLAVWDEGTALSLAPLLGADLMPAAPVVPSLVQLADPSALITPERARTLKSRGFEVRSVAGAGHTIHRDDFDGFMGSLEGWIRDATPR</sequence>
<dbReference type="Proteomes" id="UP000660554">
    <property type="component" value="Unassembled WGS sequence"/>
</dbReference>
<comment type="caution">
    <text evidence="2">The sequence shown here is derived from an EMBL/GenBank/DDBJ whole genome shotgun (WGS) entry which is preliminary data.</text>
</comment>